<dbReference type="AlphaFoldDB" id="A0A6J4H839"/>
<feature type="region of interest" description="Disordered" evidence="1">
    <location>
        <begin position="184"/>
        <end position="211"/>
    </location>
</feature>
<feature type="signal peptide" evidence="2">
    <location>
        <begin position="1"/>
        <end position="30"/>
    </location>
</feature>
<dbReference type="SUPFAM" id="SSF55486">
    <property type="entry name" value="Metalloproteases ('zincins'), catalytic domain"/>
    <property type="match status" value="1"/>
</dbReference>
<dbReference type="EMBL" id="CADCTA010000024">
    <property type="protein sequence ID" value="CAA9217388.1"/>
    <property type="molecule type" value="Genomic_DNA"/>
</dbReference>
<keyword evidence="2" id="KW-0732">Signal</keyword>
<evidence type="ECO:0000313" key="3">
    <source>
        <dbReference type="EMBL" id="CAA9217388.1"/>
    </source>
</evidence>
<dbReference type="Gene3D" id="3.40.390.10">
    <property type="entry name" value="Collagenase (Catalytic Domain)"/>
    <property type="match status" value="1"/>
</dbReference>
<evidence type="ECO:0000256" key="1">
    <source>
        <dbReference type="SAM" id="MobiDB-lite"/>
    </source>
</evidence>
<gene>
    <name evidence="3" type="ORF">AVDCRST_MAG42-388</name>
</gene>
<proteinExistence type="predicted"/>
<name>A0A6J4H839_9BACT</name>
<protein>
    <recommendedName>
        <fullName evidence="4">Peptidase M12B domain-containing protein</fullName>
    </recommendedName>
</protein>
<accession>A0A6J4H839</accession>
<dbReference type="Pfam" id="PF13688">
    <property type="entry name" value="Reprolysin_5"/>
    <property type="match status" value="1"/>
</dbReference>
<feature type="chain" id="PRO_5026968295" description="Peptidase M12B domain-containing protein" evidence="2">
    <location>
        <begin position="31"/>
        <end position="825"/>
    </location>
</feature>
<evidence type="ECO:0000256" key="2">
    <source>
        <dbReference type="SAM" id="SignalP"/>
    </source>
</evidence>
<organism evidence="3">
    <name type="scientific">uncultured Chthoniobacterales bacterium</name>
    <dbReference type="NCBI Taxonomy" id="1836801"/>
    <lineage>
        <taxon>Bacteria</taxon>
        <taxon>Pseudomonadati</taxon>
        <taxon>Verrucomicrobiota</taxon>
        <taxon>Spartobacteria</taxon>
        <taxon>Chthoniobacterales</taxon>
        <taxon>environmental samples</taxon>
    </lineage>
</organism>
<evidence type="ECO:0008006" key="4">
    <source>
        <dbReference type="Google" id="ProtNLM"/>
    </source>
</evidence>
<dbReference type="InterPro" id="IPR024079">
    <property type="entry name" value="MetalloPept_cat_dom_sf"/>
</dbReference>
<sequence>MIGGVIAFLKPASPSVCAGLLFLFASAADAAEDNRLLRQAHAAERPDWLAPQLQGETRGRMAHLDMRVLERMAQASGPMGHSAPVALELFEDANFGLTVKQVDSFGDVGRFVIHGTLSDSGRQTSGTALLSVVEGAVQAEVLLEDGRKFTIQQAGGDLCRISEVDPRSSGAECAFQPDVSLANHAPAGAAPKPSSTSTSAKSAMSGEASQAAAEGDAPVVDIMIVYTPALERSLGSRQAVEARAQLGISTANAVFAASEIKARVRLVHTARVEYLEDAEMSVDLWRLADPTDGYMDEVAGLRERYAADVVHLFGSFQDYRRGQATGYPSDNHAVVISGDAGIFVHELGHNFGCQHDRDAAGLNGSSYAFGHVFTAAEDGQRYGCVMSYTGNAGAQRLYHFSNPNISYKGTPTGVPKGRRDSADNARMVDLTAPMLAGFRNADGSSNRMPVFAMPPGVSFPTTPPGSTAVRQNIRLAFAGGSRPRPLRVSDFRLNGDADAFLVEIWDPTARQFITGPEFTIPNNGLTLFVQFRPTGDGTAQAEITFNIDDPAYRYHPPGIRLVGNATAPLLKNVSTRAAVGAGDDALIGGFIVGGDGPRDIIVKAVGPSLATAGVADALADPTVELYRGADLIAENDEWVDGPPRESIKWTGVAPARDLESAVLARLEPGSYTAVVRGVYGATGVGLIEAYDLGTDGATRLLNISTRGQVRPGDGAMIGGFILGGAPPSRVLVRALGPSLSSAGVRGALENPTIEIFDGQGSALAANDDWRSDNQEAIEKTGAAPPDDREAAALLTLRPGAYTAVVRGAGEASGVGLVEVYQLDAQ</sequence>
<dbReference type="GO" id="GO:0008237">
    <property type="term" value="F:metallopeptidase activity"/>
    <property type="evidence" value="ECO:0007669"/>
    <property type="project" value="InterPro"/>
</dbReference>
<reference evidence="3" key="1">
    <citation type="submission" date="2020-02" db="EMBL/GenBank/DDBJ databases">
        <authorList>
            <person name="Meier V. D."/>
        </authorList>
    </citation>
    <scope>NUCLEOTIDE SEQUENCE</scope>
    <source>
        <strain evidence="3">AVDCRST_MAG42</strain>
    </source>
</reference>
<feature type="compositionally biased region" description="Low complexity" evidence="1">
    <location>
        <begin position="185"/>
        <end position="206"/>
    </location>
</feature>